<protein>
    <submittedName>
        <fullName evidence="1">Uncharacterized protein</fullName>
    </submittedName>
</protein>
<name>A0AAV9ARS6_ACOGR</name>
<proteinExistence type="predicted"/>
<organism evidence="1 2">
    <name type="scientific">Acorus gramineus</name>
    <name type="common">Dwarf sweet flag</name>
    <dbReference type="NCBI Taxonomy" id="55184"/>
    <lineage>
        <taxon>Eukaryota</taxon>
        <taxon>Viridiplantae</taxon>
        <taxon>Streptophyta</taxon>
        <taxon>Embryophyta</taxon>
        <taxon>Tracheophyta</taxon>
        <taxon>Spermatophyta</taxon>
        <taxon>Magnoliopsida</taxon>
        <taxon>Liliopsida</taxon>
        <taxon>Acoraceae</taxon>
        <taxon>Acorus</taxon>
    </lineage>
</organism>
<sequence length="50" mass="5978">MEHLKGFHFMRMPNSGNKECPKQRGNIKCGYYEVYEGPHRRSKEYPFNKG</sequence>
<gene>
    <name evidence="1" type="ORF">QJS04_geneDACA002576</name>
</gene>
<dbReference type="Proteomes" id="UP001179952">
    <property type="component" value="Unassembled WGS sequence"/>
</dbReference>
<dbReference type="EMBL" id="JAUJYN010000007">
    <property type="protein sequence ID" value="KAK1266810.1"/>
    <property type="molecule type" value="Genomic_DNA"/>
</dbReference>
<reference evidence="1" key="1">
    <citation type="journal article" date="2023" name="Nat. Commun.">
        <title>Diploid and tetraploid genomes of Acorus and the evolution of monocots.</title>
        <authorList>
            <person name="Ma L."/>
            <person name="Liu K.W."/>
            <person name="Li Z."/>
            <person name="Hsiao Y.Y."/>
            <person name="Qi Y."/>
            <person name="Fu T."/>
            <person name="Tang G.D."/>
            <person name="Zhang D."/>
            <person name="Sun W.H."/>
            <person name="Liu D.K."/>
            <person name="Li Y."/>
            <person name="Chen G.Z."/>
            <person name="Liu X.D."/>
            <person name="Liao X.Y."/>
            <person name="Jiang Y.T."/>
            <person name="Yu X."/>
            <person name="Hao Y."/>
            <person name="Huang J."/>
            <person name="Zhao X.W."/>
            <person name="Ke S."/>
            <person name="Chen Y.Y."/>
            <person name="Wu W.L."/>
            <person name="Hsu J.L."/>
            <person name="Lin Y.F."/>
            <person name="Huang M.D."/>
            <person name="Li C.Y."/>
            <person name="Huang L."/>
            <person name="Wang Z.W."/>
            <person name="Zhao X."/>
            <person name="Zhong W.Y."/>
            <person name="Peng D.H."/>
            <person name="Ahmad S."/>
            <person name="Lan S."/>
            <person name="Zhang J.S."/>
            <person name="Tsai W.C."/>
            <person name="Van de Peer Y."/>
            <person name="Liu Z.J."/>
        </authorList>
    </citation>
    <scope>NUCLEOTIDE SEQUENCE</scope>
    <source>
        <strain evidence="1">SCP</strain>
    </source>
</reference>
<evidence type="ECO:0000313" key="1">
    <source>
        <dbReference type="EMBL" id="KAK1266810.1"/>
    </source>
</evidence>
<keyword evidence="2" id="KW-1185">Reference proteome</keyword>
<evidence type="ECO:0000313" key="2">
    <source>
        <dbReference type="Proteomes" id="UP001179952"/>
    </source>
</evidence>
<accession>A0AAV9ARS6</accession>
<comment type="caution">
    <text evidence="1">The sequence shown here is derived from an EMBL/GenBank/DDBJ whole genome shotgun (WGS) entry which is preliminary data.</text>
</comment>
<dbReference type="AlphaFoldDB" id="A0AAV9ARS6"/>
<reference evidence="1" key="2">
    <citation type="submission" date="2023-06" db="EMBL/GenBank/DDBJ databases">
        <authorList>
            <person name="Ma L."/>
            <person name="Liu K.-W."/>
            <person name="Li Z."/>
            <person name="Hsiao Y.-Y."/>
            <person name="Qi Y."/>
            <person name="Fu T."/>
            <person name="Tang G."/>
            <person name="Zhang D."/>
            <person name="Sun W.-H."/>
            <person name="Liu D.-K."/>
            <person name="Li Y."/>
            <person name="Chen G.-Z."/>
            <person name="Liu X.-D."/>
            <person name="Liao X.-Y."/>
            <person name="Jiang Y.-T."/>
            <person name="Yu X."/>
            <person name="Hao Y."/>
            <person name="Huang J."/>
            <person name="Zhao X.-W."/>
            <person name="Ke S."/>
            <person name="Chen Y.-Y."/>
            <person name="Wu W.-L."/>
            <person name="Hsu J.-L."/>
            <person name="Lin Y.-F."/>
            <person name="Huang M.-D."/>
            <person name="Li C.-Y."/>
            <person name="Huang L."/>
            <person name="Wang Z.-W."/>
            <person name="Zhao X."/>
            <person name="Zhong W.-Y."/>
            <person name="Peng D.-H."/>
            <person name="Ahmad S."/>
            <person name="Lan S."/>
            <person name="Zhang J.-S."/>
            <person name="Tsai W.-C."/>
            <person name="Van De Peer Y."/>
            <person name="Liu Z.-J."/>
        </authorList>
    </citation>
    <scope>NUCLEOTIDE SEQUENCE</scope>
    <source>
        <strain evidence="1">SCP</strain>
        <tissue evidence="1">Leaves</tissue>
    </source>
</reference>